<comment type="cofactor">
    <cofactor evidence="20">
        <name>Mg(2+)</name>
        <dbReference type="ChEBI" id="CHEBI:18420"/>
    </cofactor>
</comment>
<feature type="binding site" evidence="20">
    <location>
        <position position="178"/>
    </location>
    <ligand>
        <name>UDP-N-acetyl-alpha-D-muramoyl-L-alanyl-D-glutamate</name>
        <dbReference type="ChEBI" id="CHEBI:83900"/>
    </ligand>
</feature>
<comment type="caution">
    <text evidence="25">The sequence shown here is derived from an EMBL/GenBank/DDBJ whole genome shotgun (WGS) entry which is preliminary data.</text>
</comment>
<evidence type="ECO:0000313" key="25">
    <source>
        <dbReference type="EMBL" id="KPV45315.1"/>
    </source>
</evidence>
<evidence type="ECO:0000256" key="2">
    <source>
        <dbReference type="ARBA" id="ARBA00005898"/>
    </source>
</evidence>
<dbReference type="GO" id="GO:0051301">
    <property type="term" value="P:cell division"/>
    <property type="evidence" value="ECO:0007669"/>
    <property type="project" value="UniProtKB-KW"/>
</dbReference>
<dbReference type="GO" id="GO:0008765">
    <property type="term" value="F:UDP-N-acetylmuramoylalanyl-D-glutamate-2,6-diaminopimelate ligase activity"/>
    <property type="evidence" value="ECO:0007669"/>
    <property type="project" value="UniProtKB-UniRule"/>
</dbReference>
<evidence type="ECO:0000256" key="14">
    <source>
        <dbReference type="ARBA" id="ARBA00056782"/>
    </source>
</evidence>
<comment type="pathway">
    <text evidence="1 20 21">Cell wall biogenesis; peptidoglycan biosynthesis.</text>
</comment>
<evidence type="ECO:0000256" key="10">
    <source>
        <dbReference type="ARBA" id="ARBA00022984"/>
    </source>
</evidence>
<dbReference type="UniPathway" id="UPA00219"/>
<dbReference type="GO" id="GO:0008360">
    <property type="term" value="P:regulation of cell shape"/>
    <property type="evidence" value="ECO:0007669"/>
    <property type="project" value="UniProtKB-KW"/>
</dbReference>
<dbReference type="SUPFAM" id="SSF53623">
    <property type="entry name" value="MurD-like peptide ligases, catalytic domain"/>
    <property type="match status" value="1"/>
</dbReference>
<dbReference type="InterPro" id="IPR013221">
    <property type="entry name" value="Mur_ligase_cen"/>
</dbReference>
<evidence type="ECO:0000256" key="16">
    <source>
        <dbReference type="ARBA" id="ARBA00072883"/>
    </source>
</evidence>
<dbReference type="HAMAP" id="MF_00208">
    <property type="entry name" value="MurE"/>
    <property type="match status" value="1"/>
</dbReference>
<dbReference type="GO" id="GO:0000287">
    <property type="term" value="F:magnesium ion binding"/>
    <property type="evidence" value="ECO:0007669"/>
    <property type="project" value="UniProtKB-UniRule"/>
</dbReference>
<feature type="domain" description="Mur ligase N-terminal catalytic" evidence="22">
    <location>
        <begin position="23"/>
        <end position="85"/>
    </location>
</feature>
<dbReference type="GO" id="GO:0005737">
    <property type="term" value="C:cytoplasm"/>
    <property type="evidence" value="ECO:0007669"/>
    <property type="project" value="UniProtKB-SubCell"/>
</dbReference>
<dbReference type="RefSeq" id="WP_054967654.1">
    <property type="nucleotide sequence ID" value="NZ_LJCO01000011.1"/>
</dbReference>
<keyword evidence="5 20" id="KW-0132">Cell division</keyword>
<dbReference type="Gene3D" id="3.40.1190.10">
    <property type="entry name" value="Mur-like, catalytic domain"/>
    <property type="match status" value="1"/>
</dbReference>
<comment type="subcellular location">
    <subcellularLocation>
        <location evidence="20 21">Cytoplasm</location>
    </subcellularLocation>
</comment>
<evidence type="ECO:0000256" key="12">
    <source>
        <dbReference type="ARBA" id="ARBA00023316"/>
    </source>
</evidence>
<feature type="binding site" evidence="20">
    <location>
        <position position="466"/>
    </location>
    <ligand>
        <name>meso-2,6-diaminopimelate</name>
        <dbReference type="ChEBI" id="CHEBI:57791"/>
    </ligand>
</feature>
<feature type="domain" description="Mur ligase C-terminal" evidence="23">
    <location>
        <begin position="337"/>
        <end position="464"/>
    </location>
</feature>
<evidence type="ECO:0000256" key="21">
    <source>
        <dbReference type="RuleBase" id="RU004135"/>
    </source>
</evidence>
<evidence type="ECO:0000256" key="8">
    <source>
        <dbReference type="ARBA" id="ARBA00022842"/>
    </source>
</evidence>
<evidence type="ECO:0000256" key="15">
    <source>
        <dbReference type="ARBA" id="ARBA00066633"/>
    </source>
</evidence>
<evidence type="ECO:0000259" key="23">
    <source>
        <dbReference type="Pfam" id="PF02875"/>
    </source>
</evidence>
<dbReference type="Pfam" id="PF08245">
    <property type="entry name" value="Mur_ligase_M"/>
    <property type="match status" value="1"/>
</dbReference>
<keyword evidence="6 20" id="KW-0547">Nucleotide-binding</keyword>
<feature type="binding site" evidence="20">
    <location>
        <begin position="151"/>
        <end position="152"/>
    </location>
    <ligand>
        <name>UDP-N-acetyl-alpha-D-muramoyl-L-alanyl-D-glutamate</name>
        <dbReference type="ChEBI" id="CHEBI:83900"/>
    </ligand>
</feature>
<keyword evidence="4 20" id="KW-0436">Ligase</keyword>
<feature type="binding site" evidence="20">
    <location>
        <position position="386"/>
    </location>
    <ligand>
        <name>meso-2,6-diaminopimelate</name>
        <dbReference type="ChEBI" id="CHEBI:57791"/>
    </ligand>
</feature>
<dbReference type="GO" id="GO:0005524">
    <property type="term" value="F:ATP binding"/>
    <property type="evidence" value="ECO:0007669"/>
    <property type="project" value="UniProtKB-UniRule"/>
</dbReference>
<keyword evidence="8 20" id="KW-0460">Magnesium</keyword>
<dbReference type="NCBIfam" id="NF001126">
    <property type="entry name" value="PRK00139.1-4"/>
    <property type="match status" value="1"/>
</dbReference>
<feature type="short sequence motif" description="Meso-diaminopimelate recognition motif" evidence="20">
    <location>
        <begin position="410"/>
        <end position="413"/>
    </location>
</feature>
<dbReference type="Pfam" id="PF01225">
    <property type="entry name" value="Mur_ligase"/>
    <property type="match status" value="1"/>
</dbReference>
<accession>A0A0P9GVL8</accession>
<name>A0A0P9GVL8_9BACL</name>
<feature type="binding site" evidence="20">
    <location>
        <begin position="410"/>
        <end position="413"/>
    </location>
    <ligand>
        <name>meso-2,6-diaminopimelate</name>
        <dbReference type="ChEBI" id="CHEBI:57791"/>
    </ligand>
</feature>
<dbReference type="InterPro" id="IPR035911">
    <property type="entry name" value="MurE/MurF_N"/>
</dbReference>
<protein>
    <recommendedName>
        <fullName evidence="16 20">UDP-N-acetylmuramoyl-L-alanyl-D-glutamate--2,6-diaminopimelate ligase</fullName>
        <ecNumber evidence="15 20">6.3.2.13</ecNumber>
    </recommendedName>
    <alternativeName>
        <fullName evidence="17 20">Meso-A2pm-adding enzyme</fullName>
    </alternativeName>
    <alternativeName>
        <fullName evidence="18 20">Meso-diaminopimelate-adding enzyme</fullName>
    </alternativeName>
    <alternativeName>
        <fullName evidence="19 20">UDP-MurNAc-L-Ala-D-Glu:meso-diaminopimelate ligase</fullName>
    </alternativeName>
    <alternativeName>
        <fullName evidence="20">UDP-MurNAc-tripeptide synthetase</fullName>
    </alternativeName>
    <alternativeName>
        <fullName evidence="20">UDP-N-acetylmuramyl-tripeptide synthetase</fullName>
    </alternativeName>
</protein>
<keyword evidence="11 20" id="KW-0131">Cell cycle</keyword>
<dbReference type="InterPro" id="IPR005761">
    <property type="entry name" value="UDP-N-AcMur-Glu-dNH2Pim_ligase"/>
</dbReference>
<evidence type="ECO:0000256" key="4">
    <source>
        <dbReference type="ARBA" id="ARBA00022598"/>
    </source>
</evidence>
<dbReference type="NCBIfam" id="TIGR01085">
    <property type="entry name" value="murE"/>
    <property type="match status" value="1"/>
</dbReference>
<comment type="PTM">
    <text evidence="20">Carboxylation is probably crucial for Mg(2+) binding and, consequently, for the gamma-phosphate positioning of ATP.</text>
</comment>
<dbReference type="InterPro" id="IPR000713">
    <property type="entry name" value="Mur_ligase_N"/>
</dbReference>
<feature type="binding site" evidence="20">
    <location>
        <position position="150"/>
    </location>
    <ligand>
        <name>UDP-N-acetyl-alpha-D-muramoyl-L-alanyl-D-glutamate</name>
        <dbReference type="ChEBI" id="CHEBI:83900"/>
    </ligand>
</feature>
<evidence type="ECO:0000256" key="7">
    <source>
        <dbReference type="ARBA" id="ARBA00022840"/>
    </source>
</evidence>
<keyword evidence="3 20" id="KW-0963">Cytoplasm</keyword>
<evidence type="ECO:0000256" key="1">
    <source>
        <dbReference type="ARBA" id="ARBA00004752"/>
    </source>
</evidence>
<evidence type="ECO:0000256" key="20">
    <source>
        <dbReference type="HAMAP-Rule" id="MF_00208"/>
    </source>
</evidence>
<organism evidence="25 26">
    <name type="scientific">Alicyclobacillus ferrooxydans</name>
    <dbReference type="NCBI Taxonomy" id="471514"/>
    <lineage>
        <taxon>Bacteria</taxon>
        <taxon>Bacillati</taxon>
        <taxon>Bacillota</taxon>
        <taxon>Bacilli</taxon>
        <taxon>Bacillales</taxon>
        <taxon>Alicyclobacillaceae</taxon>
        <taxon>Alicyclobacillus</taxon>
    </lineage>
</organism>
<dbReference type="GO" id="GO:0004326">
    <property type="term" value="F:tetrahydrofolylpolyglutamate synthase activity"/>
    <property type="evidence" value="ECO:0007669"/>
    <property type="project" value="InterPro"/>
</dbReference>
<feature type="modified residue" description="N6-carboxylysine" evidence="20">
    <location>
        <position position="218"/>
    </location>
</feature>
<dbReference type="STRING" id="471514.AN477_02860"/>
<evidence type="ECO:0000256" key="19">
    <source>
        <dbReference type="ARBA" id="ARBA00081560"/>
    </source>
</evidence>
<comment type="caution">
    <text evidence="20">Lacks conserved residue(s) required for the propagation of feature annotation.</text>
</comment>
<comment type="similarity">
    <text evidence="2 20">Belongs to the MurCDEF family. MurE subfamily.</text>
</comment>
<dbReference type="InterPro" id="IPR018109">
    <property type="entry name" value="Folylpolyglutamate_synth_CS"/>
</dbReference>
<dbReference type="NCBIfam" id="NF001124">
    <property type="entry name" value="PRK00139.1-2"/>
    <property type="match status" value="1"/>
</dbReference>
<dbReference type="Gene3D" id="3.40.1390.10">
    <property type="entry name" value="MurE/MurF, N-terminal domain"/>
    <property type="match status" value="1"/>
</dbReference>
<comment type="catalytic activity">
    <reaction evidence="13 20">
        <text>UDP-N-acetyl-alpha-D-muramoyl-L-alanyl-D-glutamate + meso-2,6-diaminopimelate + ATP = UDP-N-acetyl-alpha-D-muramoyl-L-alanyl-gamma-D-glutamyl-meso-2,6-diaminopimelate + ADP + phosphate + H(+)</text>
        <dbReference type="Rhea" id="RHEA:23676"/>
        <dbReference type="ChEBI" id="CHEBI:15378"/>
        <dbReference type="ChEBI" id="CHEBI:30616"/>
        <dbReference type="ChEBI" id="CHEBI:43474"/>
        <dbReference type="ChEBI" id="CHEBI:57791"/>
        <dbReference type="ChEBI" id="CHEBI:83900"/>
        <dbReference type="ChEBI" id="CHEBI:83905"/>
        <dbReference type="ChEBI" id="CHEBI:456216"/>
        <dbReference type="EC" id="6.3.2.13"/>
    </reaction>
</comment>
<dbReference type="SUPFAM" id="SSF53244">
    <property type="entry name" value="MurD-like peptide ligases, peptide-binding domain"/>
    <property type="match status" value="1"/>
</dbReference>
<dbReference type="InterPro" id="IPR036565">
    <property type="entry name" value="Mur-like_cat_sf"/>
</dbReference>
<evidence type="ECO:0000313" key="26">
    <source>
        <dbReference type="Proteomes" id="UP000050482"/>
    </source>
</evidence>
<keyword evidence="12 20" id="KW-0961">Cell wall biogenesis/degradation</keyword>
<dbReference type="Proteomes" id="UP000050482">
    <property type="component" value="Unassembled WGS sequence"/>
</dbReference>
<keyword evidence="10 20" id="KW-0573">Peptidoglycan synthesis</keyword>
<dbReference type="FunFam" id="3.90.190.20:FF:000006">
    <property type="entry name" value="UDP-N-acetylmuramoyl-L-alanyl-D-glutamate--2,6-diaminopimelate ligase"/>
    <property type="match status" value="1"/>
</dbReference>
<dbReference type="FunFam" id="3.40.1390.10:FF:000005">
    <property type="entry name" value="UDP-N-acetylmuramoyl-L-alanyl-D-glutamate--2,6-diaminopimelate ligase"/>
    <property type="match status" value="1"/>
</dbReference>
<dbReference type="InterPro" id="IPR036615">
    <property type="entry name" value="Mur_ligase_C_dom_sf"/>
</dbReference>
<evidence type="ECO:0000259" key="22">
    <source>
        <dbReference type="Pfam" id="PF01225"/>
    </source>
</evidence>
<dbReference type="Pfam" id="PF02875">
    <property type="entry name" value="Mur_ligase_C"/>
    <property type="match status" value="1"/>
</dbReference>
<evidence type="ECO:0000256" key="18">
    <source>
        <dbReference type="ARBA" id="ARBA00076158"/>
    </source>
</evidence>
<dbReference type="PROSITE" id="PS01011">
    <property type="entry name" value="FOLYLPOLYGLU_SYNT_1"/>
    <property type="match status" value="1"/>
</dbReference>
<keyword evidence="7 20" id="KW-0067">ATP-binding</keyword>
<dbReference type="PANTHER" id="PTHR23135">
    <property type="entry name" value="MUR LIGASE FAMILY MEMBER"/>
    <property type="match status" value="1"/>
</dbReference>
<feature type="binding site" evidence="20">
    <location>
        <position position="30"/>
    </location>
    <ligand>
        <name>UDP-N-acetyl-alpha-D-muramoyl-L-alanyl-D-glutamate</name>
        <dbReference type="ChEBI" id="CHEBI:83900"/>
    </ligand>
</feature>
<dbReference type="EC" id="6.3.2.13" evidence="15 20"/>
<dbReference type="SUPFAM" id="SSF63418">
    <property type="entry name" value="MurE/MurF N-terminal domain"/>
    <property type="match status" value="1"/>
</dbReference>
<evidence type="ECO:0000256" key="6">
    <source>
        <dbReference type="ARBA" id="ARBA00022741"/>
    </source>
</evidence>
<evidence type="ECO:0000256" key="11">
    <source>
        <dbReference type="ARBA" id="ARBA00023306"/>
    </source>
</evidence>
<comment type="function">
    <text evidence="14 20">Catalyzes the addition of meso-diaminopimelic acid to the nucleotide precursor UDP-N-acetylmuramoyl-L-alanyl-D-glutamate (UMAG) in the biosynthesis of bacterial cell-wall peptidoglycan.</text>
</comment>
<keyword evidence="26" id="KW-1185">Reference proteome</keyword>
<feature type="domain" description="Mur ligase central" evidence="24">
    <location>
        <begin position="107"/>
        <end position="314"/>
    </location>
</feature>
<evidence type="ECO:0000256" key="3">
    <source>
        <dbReference type="ARBA" id="ARBA00022490"/>
    </source>
</evidence>
<keyword evidence="9 20" id="KW-0133">Cell shape</keyword>
<dbReference type="InterPro" id="IPR004101">
    <property type="entry name" value="Mur_ligase_C"/>
</dbReference>
<evidence type="ECO:0000259" key="24">
    <source>
        <dbReference type="Pfam" id="PF08245"/>
    </source>
</evidence>
<dbReference type="AlphaFoldDB" id="A0A0P9GVL8"/>
<evidence type="ECO:0000256" key="9">
    <source>
        <dbReference type="ARBA" id="ARBA00022960"/>
    </source>
</evidence>
<evidence type="ECO:0000256" key="17">
    <source>
        <dbReference type="ARBA" id="ARBA00075482"/>
    </source>
</evidence>
<evidence type="ECO:0000256" key="13">
    <source>
        <dbReference type="ARBA" id="ARBA00050251"/>
    </source>
</evidence>
<dbReference type="EMBL" id="LJCO01000011">
    <property type="protein sequence ID" value="KPV45315.1"/>
    <property type="molecule type" value="Genomic_DNA"/>
</dbReference>
<proteinExistence type="inferred from homology"/>
<evidence type="ECO:0000256" key="5">
    <source>
        <dbReference type="ARBA" id="ARBA00022618"/>
    </source>
</evidence>
<sequence>MQIGRLIDALLRYRTINDADVDIRSITSDSRKVQPGSLFVALSGYTVDGHDFIQESVERGAVALLVEREAKDVNVPQIVVPDSHLASAIVADVFYGHPSKRMRMIGVTGTNGKTTVTHLIERVLADAGKSPGICGSLGARFAGKSIELANTTPFPVDLQSILNDMVLSGCTHGVMEVSSHALERRQTAGTDYRVAVFTNLTQDHLDFHGTMEAYLAAKGKLFSRLGNGYGDDRLGMSYGVLNADDPASTYLSQQTVSECVTYGIQNEADVRAVDVQIGADGLRCTVHTWQGTGRLEMALTGRFNVYNALAAISVGLIEGISLDSILGSLKRMPGVPGRLERVPGDQPFTVLVDYSHTPDSLENALQTIHEFAEGRVITVVGCGGDRDKGKRPIMARIACDQSDLAILTSDNPRTEDPESILDDMEAGVRGTASNYRRVLDRAVGIESAVAEAKPGDIILIAGKGHETYQIIGRTKHHFDDREVAKAAILKRVGG</sequence>
<dbReference type="PATRIC" id="fig|471514.4.peg.2905"/>
<gene>
    <name evidence="20" type="primary">murE</name>
    <name evidence="25" type="ORF">AN477_02860</name>
</gene>
<reference evidence="25 26" key="1">
    <citation type="submission" date="2015-09" db="EMBL/GenBank/DDBJ databases">
        <title>Draft genome sequence of Alicyclobacillus ferrooxydans DSM 22381.</title>
        <authorList>
            <person name="Hemp J."/>
        </authorList>
    </citation>
    <scope>NUCLEOTIDE SEQUENCE [LARGE SCALE GENOMIC DNA]</scope>
    <source>
        <strain evidence="25 26">TC-34</strain>
    </source>
</reference>
<dbReference type="Gene3D" id="3.90.190.20">
    <property type="entry name" value="Mur ligase, C-terminal domain"/>
    <property type="match status" value="1"/>
</dbReference>
<dbReference type="GO" id="GO:0071555">
    <property type="term" value="P:cell wall organization"/>
    <property type="evidence" value="ECO:0007669"/>
    <property type="project" value="UniProtKB-KW"/>
</dbReference>
<feature type="binding site" evidence="20">
    <location>
        <begin position="109"/>
        <end position="115"/>
    </location>
    <ligand>
        <name>ATP</name>
        <dbReference type="ChEBI" id="CHEBI:30616"/>
    </ligand>
</feature>
<feature type="binding site" evidence="20">
    <location>
        <position position="462"/>
    </location>
    <ligand>
        <name>meso-2,6-diaminopimelate</name>
        <dbReference type="ChEBI" id="CHEBI:57791"/>
    </ligand>
</feature>
<dbReference type="PANTHER" id="PTHR23135:SF4">
    <property type="entry name" value="UDP-N-ACETYLMURAMOYL-L-ALANYL-D-GLUTAMATE--2,6-DIAMINOPIMELATE LIGASE MURE HOMOLOG, CHLOROPLASTIC"/>
    <property type="match status" value="1"/>
</dbReference>
<dbReference type="GO" id="GO:0009252">
    <property type="term" value="P:peptidoglycan biosynthetic process"/>
    <property type="evidence" value="ECO:0007669"/>
    <property type="project" value="UniProtKB-UniRule"/>
</dbReference>